<dbReference type="EMBL" id="CM000135">
    <property type="protein sequence ID" value="EEC66768.1"/>
    <property type="molecule type" value="Genomic_DNA"/>
</dbReference>
<evidence type="ECO:0000256" key="1">
    <source>
        <dbReference type="SAM" id="MobiDB-lite"/>
    </source>
</evidence>
<name>B8BGB6_ORYSI</name>
<proteinExistence type="predicted"/>
<dbReference type="HOGENOM" id="CLU_078076_1_0_1"/>
<organism evidence="2 3">
    <name type="scientific">Oryza sativa subsp. indica</name>
    <name type="common">Rice</name>
    <dbReference type="NCBI Taxonomy" id="39946"/>
    <lineage>
        <taxon>Eukaryota</taxon>
        <taxon>Viridiplantae</taxon>
        <taxon>Streptophyta</taxon>
        <taxon>Embryophyta</taxon>
        <taxon>Tracheophyta</taxon>
        <taxon>Spermatophyta</taxon>
        <taxon>Magnoliopsida</taxon>
        <taxon>Liliopsida</taxon>
        <taxon>Poales</taxon>
        <taxon>Poaceae</taxon>
        <taxon>BOP clade</taxon>
        <taxon>Oryzoideae</taxon>
        <taxon>Oryzeae</taxon>
        <taxon>Oryzinae</taxon>
        <taxon>Oryza</taxon>
        <taxon>Oryza sativa</taxon>
    </lineage>
</organism>
<feature type="compositionally biased region" description="Gly residues" evidence="1">
    <location>
        <begin position="28"/>
        <end position="48"/>
    </location>
</feature>
<dbReference type="AlphaFoldDB" id="B8BGB6"/>
<evidence type="ECO:0000313" key="3">
    <source>
        <dbReference type="Proteomes" id="UP000007015"/>
    </source>
</evidence>
<feature type="region of interest" description="Disordered" evidence="1">
    <location>
        <begin position="28"/>
        <end position="53"/>
    </location>
</feature>
<protein>
    <submittedName>
        <fullName evidence="2">Uncharacterized protein</fullName>
    </submittedName>
</protein>
<evidence type="ECO:0000313" key="2">
    <source>
        <dbReference type="EMBL" id="EEC66768.1"/>
    </source>
</evidence>
<gene>
    <name evidence="2" type="ORF">OsI_33150</name>
</gene>
<sequence length="171" mass="18309">MADGCIWPARHRLVEGLDSGLAQRGAVNGSGGRLRARGAGGGDGGRLGARGVADGGRPDWRERRVQWRRPAWRGRCGWRWRRRPRCKEELSVGVARSSALEGWPAGDAGAGAPHVGRACMVVEHRCVSRGFAGGERQVKTQSGLCQTDNDGSFPLLRALSCCLTPQRVVAG</sequence>
<keyword evidence="3" id="KW-1185">Reference proteome</keyword>
<accession>B8BGB6</accession>
<dbReference type="OMA" id="WRARERW"/>
<reference evidence="2 3" key="1">
    <citation type="journal article" date="2005" name="PLoS Biol.">
        <title>The genomes of Oryza sativa: a history of duplications.</title>
        <authorList>
            <person name="Yu J."/>
            <person name="Wang J."/>
            <person name="Lin W."/>
            <person name="Li S."/>
            <person name="Li H."/>
            <person name="Zhou J."/>
            <person name="Ni P."/>
            <person name="Dong W."/>
            <person name="Hu S."/>
            <person name="Zeng C."/>
            <person name="Zhang J."/>
            <person name="Zhang Y."/>
            <person name="Li R."/>
            <person name="Xu Z."/>
            <person name="Li S."/>
            <person name="Li X."/>
            <person name="Zheng H."/>
            <person name="Cong L."/>
            <person name="Lin L."/>
            <person name="Yin J."/>
            <person name="Geng J."/>
            <person name="Li G."/>
            <person name="Shi J."/>
            <person name="Liu J."/>
            <person name="Lv H."/>
            <person name="Li J."/>
            <person name="Wang J."/>
            <person name="Deng Y."/>
            <person name="Ran L."/>
            <person name="Shi X."/>
            <person name="Wang X."/>
            <person name="Wu Q."/>
            <person name="Li C."/>
            <person name="Ren X."/>
            <person name="Wang J."/>
            <person name="Wang X."/>
            <person name="Li D."/>
            <person name="Liu D."/>
            <person name="Zhang X."/>
            <person name="Ji Z."/>
            <person name="Zhao W."/>
            <person name="Sun Y."/>
            <person name="Zhang Z."/>
            <person name="Bao J."/>
            <person name="Han Y."/>
            <person name="Dong L."/>
            <person name="Ji J."/>
            <person name="Chen P."/>
            <person name="Wu S."/>
            <person name="Liu J."/>
            <person name="Xiao Y."/>
            <person name="Bu D."/>
            <person name="Tan J."/>
            <person name="Yang L."/>
            <person name="Ye C."/>
            <person name="Zhang J."/>
            <person name="Xu J."/>
            <person name="Zhou Y."/>
            <person name="Yu Y."/>
            <person name="Zhang B."/>
            <person name="Zhuang S."/>
            <person name="Wei H."/>
            <person name="Liu B."/>
            <person name="Lei M."/>
            <person name="Yu H."/>
            <person name="Li Y."/>
            <person name="Xu H."/>
            <person name="Wei S."/>
            <person name="He X."/>
            <person name="Fang L."/>
            <person name="Zhang Z."/>
            <person name="Zhang Y."/>
            <person name="Huang X."/>
            <person name="Su Z."/>
            <person name="Tong W."/>
            <person name="Li J."/>
            <person name="Tong Z."/>
            <person name="Li S."/>
            <person name="Ye J."/>
            <person name="Wang L."/>
            <person name="Fang L."/>
            <person name="Lei T."/>
            <person name="Chen C."/>
            <person name="Chen H."/>
            <person name="Xu Z."/>
            <person name="Li H."/>
            <person name="Huang H."/>
            <person name="Zhang F."/>
            <person name="Xu H."/>
            <person name="Li N."/>
            <person name="Zhao C."/>
            <person name="Li S."/>
            <person name="Dong L."/>
            <person name="Huang Y."/>
            <person name="Li L."/>
            <person name="Xi Y."/>
            <person name="Qi Q."/>
            <person name="Li W."/>
            <person name="Zhang B."/>
            <person name="Hu W."/>
            <person name="Zhang Y."/>
            <person name="Tian X."/>
            <person name="Jiao Y."/>
            <person name="Liang X."/>
            <person name="Jin J."/>
            <person name="Gao L."/>
            <person name="Zheng W."/>
            <person name="Hao B."/>
            <person name="Liu S."/>
            <person name="Wang W."/>
            <person name="Yuan L."/>
            <person name="Cao M."/>
            <person name="McDermott J."/>
            <person name="Samudrala R."/>
            <person name="Wang J."/>
            <person name="Wong G.K."/>
            <person name="Yang H."/>
        </authorList>
    </citation>
    <scope>NUCLEOTIDE SEQUENCE [LARGE SCALE GENOMIC DNA]</scope>
    <source>
        <strain evidence="3">cv. 93-11</strain>
    </source>
</reference>
<dbReference type="Proteomes" id="UP000007015">
    <property type="component" value="Chromosome 10"/>
</dbReference>
<dbReference type="Gramene" id="BGIOSGA032110-TA">
    <property type="protein sequence ID" value="BGIOSGA032110-PA"/>
    <property type="gene ID" value="BGIOSGA032110"/>
</dbReference>